<dbReference type="Proteomes" id="UP000006253">
    <property type="component" value="Unassembled WGS sequence"/>
</dbReference>
<reference evidence="1 2" key="1">
    <citation type="submission" date="2012-10" db="EMBL/GenBank/DDBJ databases">
        <authorList>
            <person name="Harkins D.M."/>
            <person name="Durkin A.S."/>
            <person name="Brinkac L.M."/>
            <person name="Selengut J.D."/>
            <person name="Sanka R."/>
            <person name="DePew J."/>
            <person name="Purushe J."/>
            <person name="Peacock S.J."/>
            <person name="Thaipadungpanit J."/>
            <person name="Wuthiekanun V.W."/>
            <person name="Day N.P."/>
            <person name="Vinetz J.M."/>
            <person name="Sutton G.G."/>
            <person name="Nelson W.C."/>
            <person name="Fouts D.E."/>
        </authorList>
    </citation>
    <scope>NUCLEOTIDE SEQUENCE [LARGE SCALE GENOMIC DNA]</scope>
    <source>
        <strain evidence="1 2">H1</strain>
    </source>
</reference>
<evidence type="ECO:0000313" key="2">
    <source>
        <dbReference type="Proteomes" id="UP000006253"/>
    </source>
</evidence>
<protein>
    <recommendedName>
        <fullName evidence="3">PF07600 family protein</fullName>
    </recommendedName>
</protein>
<dbReference type="EMBL" id="AHMY02000022">
    <property type="protein sequence ID" value="EKO16709.1"/>
    <property type="molecule type" value="Genomic_DNA"/>
</dbReference>
<proteinExistence type="predicted"/>
<gene>
    <name evidence="1" type="ORF">LEP1GSC081_2669</name>
</gene>
<name>A0A0E2B685_9LEPT</name>
<organism evidence="1 2">
    <name type="scientific">Leptospira kirschneri str. H1</name>
    <dbReference type="NCBI Taxonomy" id="1049966"/>
    <lineage>
        <taxon>Bacteria</taxon>
        <taxon>Pseudomonadati</taxon>
        <taxon>Spirochaetota</taxon>
        <taxon>Spirochaetia</taxon>
        <taxon>Leptospirales</taxon>
        <taxon>Leptospiraceae</taxon>
        <taxon>Leptospira</taxon>
    </lineage>
</organism>
<evidence type="ECO:0000313" key="1">
    <source>
        <dbReference type="EMBL" id="EKO16709.1"/>
    </source>
</evidence>
<dbReference type="RefSeq" id="WP_004764680.1">
    <property type="nucleotide sequence ID" value="NZ_AHMY02000022.1"/>
</dbReference>
<dbReference type="AlphaFoldDB" id="A0A0E2B685"/>
<comment type="caution">
    <text evidence="1">The sequence shown here is derived from an EMBL/GenBank/DDBJ whole genome shotgun (WGS) entry which is preliminary data.</text>
</comment>
<sequence>MRQNDSRNIFLTISLDRNFFSRLQEEEVNLSELAELGILLLYDFEKSGRCFLSIEREKVSTSLVIQKSSYLQIFNYCFHSFRSFDSLMEDILYNVYLDFYLGIGLKSFPALFDKHNVFGSENFFQLNNRAALKEDY</sequence>
<accession>A0A0E2B685</accession>
<evidence type="ECO:0008006" key="3">
    <source>
        <dbReference type="Google" id="ProtNLM"/>
    </source>
</evidence>